<dbReference type="GO" id="GO:0008911">
    <property type="term" value="F:lactaldehyde dehydrogenase (NAD+) activity"/>
    <property type="evidence" value="ECO:0007669"/>
    <property type="project" value="TreeGrafter"/>
</dbReference>
<evidence type="ECO:0000259" key="14">
    <source>
        <dbReference type="Pfam" id="PF00171"/>
    </source>
</evidence>
<dbReference type="AlphaFoldDB" id="A0AAV8USX0"/>
<comment type="similarity">
    <text evidence="1">Belongs to the TPP enzyme family.</text>
</comment>
<dbReference type="GO" id="GO:0000287">
    <property type="term" value="F:magnesium ion binding"/>
    <property type="evidence" value="ECO:0007669"/>
    <property type="project" value="InterPro"/>
</dbReference>
<evidence type="ECO:0000256" key="13">
    <source>
        <dbReference type="SAM" id="MobiDB-lite"/>
    </source>
</evidence>
<dbReference type="PANTHER" id="PTHR42991">
    <property type="entry name" value="ALDEHYDE DEHYDROGENASE"/>
    <property type="match status" value="1"/>
</dbReference>
<dbReference type="FunFam" id="3.40.605.10:FF:000020">
    <property type="entry name" value="Aldehyde dehydrogenase"/>
    <property type="match status" value="1"/>
</dbReference>
<evidence type="ECO:0000313" key="18">
    <source>
        <dbReference type="EMBL" id="KAJ8904227.1"/>
    </source>
</evidence>
<dbReference type="InterPro" id="IPR051020">
    <property type="entry name" value="ALDH-related_metabolic_enz"/>
</dbReference>
<evidence type="ECO:0000259" key="15">
    <source>
        <dbReference type="Pfam" id="PF00205"/>
    </source>
</evidence>
<dbReference type="EC" id="1.2.1.9" evidence="5"/>
<feature type="domain" description="Aldehyde dehydrogenase" evidence="14">
    <location>
        <begin position="629"/>
        <end position="1080"/>
    </location>
</feature>
<reference evidence="18 19" key="1">
    <citation type="journal article" date="2023" name="Nat. Commun.">
        <title>Origin of minicircular mitochondrial genomes in red algae.</title>
        <authorList>
            <person name="Lee Y."/>
            <person name="Cho C.H."/>
            <person name="Lee Y.M."/>
            <person name="Park S.I."/>
            <person name="Yang J.H."/>
            <person name="West J.A."/>
            <person name="Bhattacharya D."/>
            <person name="Yoon H.S."/>
        </authorList>
    </citation>
    <scope>NUCLEOTIDE SEQUENCE [LARGE SCALE GENOMIC DNA]</scope>
    <source>
        <strain evidence="18 19">CCMP1338</strain>
        <tissue evidence="18">Whole cell</tissue>
    </source>
</reference>
<accession>A0AAV8USX0</accession>
<feature type="domain" description="Thiamine pyrophosphate enzyme TPP-binding" evidence="16">
    <location>
        <begin position="390"/>
        <end position="536"/>
    </location>
</feature>
<dbReference type="InterPro" id="IPR016163">
    <property type="entry name" value="Ald_DH_C"/>
</dbReference>
<evidence type="ECO:0000256" key="4">
    <source>
        <dbReference type="ARBA" id="ARBA00023052"/>
    </source>
</evidence>
<name>A0AAV8USX0_9RHOD</name>
<evidence type="ECO:0000256" key="2">
    <source>
        <dbReference type="ARBA" id="ARBA00009986"/>
    </source>
</evidence>
<dbReference type="SUPFAM" id="SSF53720">
    <property type="entry name" value="ALDH-like"/>
    <property type="match status" value="1"/>
</dbReference>
<evidence type="ECO:0000313" key="19">
    <source>
        <dbReference type="Proteomes" id="UP001157974"/>
    </source>
</evidence>
<gene>
    <name evidence="18" type="ORF">NDN08_000752</name>
</gene>
<dbReference type="InterPro" id="IPR016161">
    <property type="entry name" value="Ald_DH/histidinol_DH"/>
</dbReference>
<keyword evidence="3 12" id="KW-0560">Oxidoreductase</keyword>
<dbReference type="Pfam" id="PF00205">
    <property type="entry name" value="TPP_enzyme_M"/>
    <property type="match status" value="1"/>
</dbReference>
<dbReference type="Pfam" id="PF00171">
    <property type="entry name" value="Aldedh"/>
    <property type="match status" value="1"/>
</dbReference>
<dbReference type="Gene3D" id="3.40.50.970">
    <property type="match status" value="2"/>
</dbReference>
<evidence type="ECO:0000256" key="6">
    <source>
        <dbReference type="ARBA" id="ARBA00040853"/>
    </source>
</evidence>
<dbReference type="CDD" id="cd07035">
    <property type="entry name" value="TPP_PYR_POX_like"/>
    <property type="match status" value="1"/>
</dbReference>
<proteinExistence type="inferred from homology"/>
<evidence type="ECO:0000256" key="9">
    <source>
        <dbReference type="ARBA" id="ARBA00043052"/>
    </source>
</evidence>
<evidence type="ECO:0000259" key="17">
    <source>
        <dbReference type="Pfam" id="PF02776"/>
    </source>
</evidence>
<evidence type="ECO:0000256" key="11">
    <source>
        <dbReference type="PROSITE-ProRule" id="PRU10007"/>
    </source>
</evidence>
<dbReference type="InterPro" id="IPR029035">
    <property type="entry name" value="DHS-like_NAD/FAD-binding_dom"/>
</dbReference>
<dbReference type="GO" id="GO:0030976">
    <property type="term" value="F:thiamine pyrophosphate binding"/>
    <property type="evidence" value="ECO:0007669"/>
    <property type="project" value="InterPro"/>
</dbReference>
<evidence type="ECO:0000256" key="5">
    <source>
        <dbReference type="ARBA" id="ARBA00038980"/>
    </source>
</evidence>
<evidence type="ECO:0000256" key="10">
    <source>
        <dbReference type="ARBA" id="ARBA00049186"/>
    </source>
</evidence>
<dbReference type="InterPro" id="IPR012000">
    <property type="entry name" value="Thiamin_PyroP_enz_cen_dom"/>
</dbReference>
<dbReference type="PANTHER" id="PTHR42991:SF1">
    <property type="entry name" value="ALDEHYDE DEHYDROGENASE"/>
    <property type="match status" value="1"/>
</dbReference>
<dbReference type="Pfam" id="PF02775">
    <property type="entry name" value="TPP_enzyme_C"/>
    <property type="match status" value="1"/>
</dbReference>
<dbReference type="InterPro" id="IPR029061">
    <property type="entry name" value="THDP-binding"/>
</dbReference>
<dbReference type="Proteomes" id="UP001157974">
    <property type="component" value="Unassembled WGS sequence"/>
</dbReference>
<comment type="catalytic activity">
    <reaction evidence="10">
        <text>D-glyceraldehyde 3-phosphate + NADP(+) + H2O = (2R)-3-phosphoglycerate + NADPH + 2 H(+)</text>
        <dbReference type="Rhea" id="RHEA:14669"/>
        <dbReference type="ChEBI" id="CHEBI:15377"/>
        <dbReference type="ChEBI" id="CHEBI:15378"/>
        <dbReference type="ChEBI" id="CHEBI:57783"/>
        <dbReference type="ChEBI" id="CHEBI:58272"/>
        <dbReference type="ChEBI" id="CHEBI:58349"/>
        <dbReference type="ChEBI" id="CHEBI:59776"/>
        <dbReference type="EC" id="1.2.1.9"/>
    </reaction>
</comment>
<feature type="domain" description="Thiamine pyrophosphate enzyme central" evidence="15">
    <location>
        <begin position="196"/>
        <end position="329"/>
    </location>
</feature>
<sequence length="1091" mass="119083">MMTTMAAEVRASDLFVESLENEGVEFVFGLPGEENLDVLDSLRKSKKIKLVVCKHEQAAGFMAATIGRVTGKIGVCLSTLGPGATNFTTCAAYSQLGGYPMMMITGQKPIRASKQGSFQIVDIVQMMTPLCKFTKQVSEGELLLSLVRRSTKIAETEKPGPVHLEIPEDIAGESVPYHPPFPVFPVRRAIAEMKAIDSAVKMIVEARSPLLCIAAGANRARTARALRQFVDALGIPFITTQQGKGVIDERHPLFIGTAAISANDYVHCASDEADLIINCGHDTVEKPPFFMHRDDRTKVLHINFYASEVDEVYFPHCDVVGDIANALWQIKEVIKEPQPHWDFGWFMTVKQFVDKHVADHWQDTRYPFTPQRVIAAIRQAMPEDGVVCLDNGMYKVWFARMYKTYRQNTLLLDNALATMGAGLPSAMAVKLKYPDHKVFGVCGDGGFAMNSQEIATAVEHGIDVTCIVLNDNAYGMIEWKQHTAGFQKWGLGIVNPDFVALAESFGAHGHRVNSSEELEPTLEKVINLKGVHIVEIPVDYTLSTEILGPVLAERVKELVSLKPKIPVAREPVEVPAPMDKEPEPKPEPAPVAVPAPVPVKVEKQAAPKGSTGPLKYPYYLGNVPVFANEDLEVIDKATGEVHAVCAQADEAVVDKAIAAADRASKQMAAMPSYKRKAVLERAVVEMKERFEELALALCAEAGKPIKDARGEVGRLIDTFTIAAEESVRIYGEYAPLDISSRVEGFSSIVRRFPLGAISMVSPFNFPLNLAAHKIAPALAVGCPFVMKPASRTPIGALIIGDILSKAPELPAGAFSILPCTRASADLFTVDPRFKMLSFTGSPDVGWKMKERAGKKKVTLELGGNAACIIDEVVPDIDAVVKSVIHGAFYQSGQSCISVQRIFVNASIYGRVRDAIVAASQKLRMGDPRDEATFIGPMIDVKEADRVERWVEEAEAAGGKVLCGGVRNGRFYPATVMENAPHQCDVYSNEVFGPVACIESYDDFENVVERVNASRFGLQAGVFTRNVNKAFFAFENIEAGGVVINEVPSVRVDSQPYGGVKDSGLGREGIRYAIEDMTEPRVMVMKNVGKLQ</sequence>
<dbReference type="PROSITE" id="PS00687">
    <property type="entry name" value="ALDEHYDE_DEHYDR_GLU"/>
    <property type="match status" value="1"/>
</dbReference>
<dbReference type="EMBL" id="JAMWBK010000006">
    <property type="protein sequence ID" value="KAJ8904227.1"/>
    <property type="molecule type" value="Genomic_DNA"/>
</dbReference>
<dbReference type="InterPro" id="IPR015590">
    <property type="entry name" value="Aldehyde_DH_dom"/>
</dbReference>
<feature type="active site" evidence="11">
    <location>
        <position position="860"/>
    </location>
</feature>
<dbReference type="NCBIfam" id="NF006187">
    <property type="entry name" value="PRK08322.1"/>
    <property type="match status" value="1"/>
</dbReference>
<evidence type="ECO:0000256" key="12">
    <source>
        <dbReference type="RuleBase" id="RU003345"/>
    </source>
</evidence>
<dbReference type="Pfam" id="PF02776">
    <property type="entry name" value="TPP_enzyme_N"/>
    <property type="match status" value="1"/>
</dbReference>
<comment type="similarity">
    <text evidence="2 12">Belongs to the aldehyde dehydrogenase family.</text>
</comment>
<dbReference type="Gene3D" id="3.40.50.1220">
    <property type="entry name" value="TPP-binding domain"/>
    <property type="match status" value="1"/>
</dbReference>
<dbReference type="InterPro" id="IPR016162">
    <property type="entry name" value="Ald_DH_N"/>
</dbReference>
<keyword evidence="4" id="KW-0786">Thiamine pyrophosphate</keyword>
<dbReference type="Gene3D" id="3.40.309.10">
    <property type="entry name" value="Aldehyde Dehydrogenase, Chain A, domain 2"/>
    <property type="match status" value="1"/>
</dbReference>
<feature type="domain" description="Thiamine pyrophosphate enzyme N-terminal TPP-binding" evidence="17">
    <location>
        <begin position="10"/>
        <end position="126"/>
    </location>
</feature>
<dbReference type="GO" id="GO:0008886">
    <property type="term" value="F:glyceraldehyde-3-phosphate dehydrogenase (NADP+) (non-phosphorylating) activity"/>
    <property type="evidence" value="ECO:0007669"/>
    <property type="project" value="UniProtKB-EC"/>
</dbReference>
<evidence type="ECO:0000256" key="1">
    <source>
        <dbReference type="ARBA" id="ARBA00007812"/>
    </source>
</evidence>
<dbReference type="InterPro" id="IPR000399">
    <property type="entry name" value="TPP-bd_CS"/>
</dbReference>
<protein>
    <recommendedName>
        <fullName evidence="6">NADP-dependent glyceraldehyde-3-phosphate dehydrogenase</fullName>
        <ecNumber evidence="5">1.2.1.9</ecNumber>
    </recommendedName>
    <alternativeName>
        <fullName evidence="7">Glyceraldehyde-3-phosphate dehydrogenase [NADP(+)]</fullName>
    </alternativeName>
    <alternativeName>
        <fullName evidence="8">Non-phosphorylating glyceraldehyde 3-phosphate dehydrogenase</fullName>
    </alternativeName>
    <alternativeName>
        <fullName evidence="9">Triosephosphate dehydrogenase</fullName>
    </alternativeName>
</protein>
<organism evidence="18 19">
    <name type="scientific">Rhodosorus marinus</name>
    <dbReference type="NCBI Taxonomy" id="101924"/>
    <lineage>
        <taxon>Eukaryota</taxon>
        <taxon>Rhodophyta</taxon>
        <taxon>Stylonematophyceae</taxon>
        <taxon>Stylonematales</taxon>
        <taxon>Stylonemataceae</taxon>
        <taxon>Rhodosorus</taxon>
    </lineage>
</organism>
<dbReference type="FunFam" id="3.40.50.970:FF:000007">
    <property type="entry name" value="Acetolactate synthase"/>
    <property type="match status" value="1"/>
</dbReference>
<evidence type="ECO:0000256" key="3">
    <source>
        <dbReference type="ARBA" id="ARBA00023002"/>
    </source>
</evidence>
<dbReference type="InterPro" id="IPR012001">
    <property type="entry name" value="Thiamin_PyroP_enz_TPP-bd_dom"/>
</dbReference>
<dbReference type="CDD" id="cd07147">
    <property type="entry name" value="ALDH_F21_RNP123"/>
    <property type="match status" value="1"/>
</dbReference>
<evidence type="ECO:0000256" key="7">
    <source>
        <dbReference type="ARBA" id="ARBA00042470"/>
    </source>
</evidence>
<dbReference type="InterPro" id="IPR029510">
    <property type="entry name" value="Ald_DH_CS_GLU"/>
</dbReference>
<dbReference type="SUPFAM" id="SSF52467">
    <property type="entry name" value="DHS-like NAD/FAD-binding domain"/>
    <property type="match status" value="1"/>
</dbReference>
<dbReference type="InterPro" id="IPR011766">
    <property type="entry name" value="TPP_enzyme_TPP-bd"/>
</dbReference>
<dbReference type="Gene3D" id="3.40.605.10">
    <property type="entry name" value="Aldehyde Dehydrogenase, Chain A, domain 1"/>
    <property type="match status" value="1"/>
</dbReference>
<dbReference type="PROSITE" id="PS00187">
    <property type="entry name" value="TPP_ENZYMES"/>
    <property type="match status" value="1"/>
</dbReference>
<feature type="region of interest" description="Disordered" evidence="13">
    <location>
        <begin position="572"/>
        <end position="593"/>
    </location>
</feature>
<evidence type="ECO:0000259" key="16">
    <source>
        <dbReference type="Pfam" id="PF02775"/>
    </source>
</evidence>
<dbReference type="SUPFAM" id="SSF52518">
    <property type="entry name" value="Thiamin diphosphate-binding fold (THDP-binding)"/>
    <property type="match status" value="2"/>
</dbReference>
<comment type="caution">
    <text evidence="18">The sequence shown here is derived from an EMBL/GenBank/DDBJ whole genome shotgun (WGS) entry which is preliminary data.</text>
</comment>
<evidence type="ECO:0000256" key="8">
    <source>
        <dbReference type="ARBA" id="ARBA00042646"/>
    </source>
</evidence>
<keyword evidence="19" id="KW-1185">Reference proteome</keyword>